<comment type="caution">
    <text evidence="8">The sequence shown here is derived from an EMBL/GenBank/DDBJ whole genome shotgun (WGS) entry which is preliminary data.</text>
</comment>
<protein>
    <recommendedName>
        <fullName evidence="7">Cation efflux protein transmembrane domain-containing protein</fullName>
    </recommendedName>
</protein>
<dbReference type="GO" id="GO:0016020">
    <property type="term" value="C:membrane"/>
    <property type="evidence" value="ECO:0007669"/>
    <property type="project" value="UniProtKB-SubCell"/>
</dbReference>
<evidence type="ECO:0000256" key="1">
    <source>
        <dbReference type="ARBA" id="ARBA00004141"/>
    </source>
</evidence>
<dbReference type="GO" id="GO:0008324">
    <property type="term" value="F:monoatomic cation transmembrane transporter activity"/>
    <property type="evidence" value="ECO:0007669"/>
    <property type="project" value="InterPro"/>
</dbReference>
<organism evidence="8 9">
    <name type="scientific">Caenorhabditis angaria</name>
    <dbReference type="NCBI Taxonomy" id="860376"/>
    <lineage>
        <taxon>Eukaryota</taxon>
        <taxon>Metazoa</taxon>
        <taxon>Ecdysozoa</taxon>
        <taxon>Nematoda</taxon>
        <taxon>Chromadorea</taxon>
        <taxon>Rhabditida</taxon>
        <taxon>Rhabditina</taxon>
        <taxon>Rhabditomorpha</taxon>
        <taxon>Rhabditoidea</taxon>
        <taxon>Rhabditidae</taxon>
        <taxon>Peloderinae</taxon>
        <taxon>Caenorhabditis</taxon>
    </lineage>
</organism>
<dbReference type="PANTHER" id="PTHR43840">
    <property type="entry name" value="MITOCHONDRIAL METAL TRANSPORTER 1-RELATED"/>
    <property type="match status" value="1"/>
</dbReference>
<feature type="domain" description="Cation efflux protein transmembrane" evidence="7">
    <location>
        <begin position="33"/>
        <end position="214"/>
    </location>
</feature>
<dbReference type="InterPro" id="IPR027469">
    <property type="entry name" value="Cation_efflux_TMD_sf"/>
</dbReference>
<feature type="transmembrane region" description="Helical" evidence="6">
    <location>
        <begin position="170"/>
        <end position="187"/>
    </location>
</feature>
<dbReference type="PANTHER" id="PTHR43840:SF1">
    <property type="entry name" value="ZT_DIMER DOMAIN-CONTAINING PROTEIN"/>
    <property type="match status" value="1"/>
</dbReference>
<keyword evidence="3 6" id="KW-0812">Transmembrane</keyword>
<evidence type="ECO:0000313" key="8">
    <source>
        <dbReference type="EMBL" id="CAI5454907.1"/>
    </source>
</evidence>
<evidence type="ECO:0000256" key="2">
    <source>
        <dbReference type="ARBA" id="ARBA00022448"/>
    </source>
</evidence>
<feature type="transmembrane region" description="Helical" evidence="6">
    <location>
        <begin position="128"/>
        <end position="149"/>
    </location>
</feature>
<proteinExistence type="predicted"/>
<name>A0A9P1J263_9PELO</name>
<dbReference type="InterPro" id="IPR058533">
    <property type="entry name" value="Cation_efflux_TM"/>
</dbReference>
<evidence type="ECO:0000256" key="5">
    <source>
        <dbReference type="ARBA" id="ARBA00023136"/>
    </source>
</evidence>
<dbReference type="EMBL" id="CANHGI010000006">
    <property type="protein sequence ID" value="CAI5454907.1"/>
    <property type="molecule type" value="Genomic_DNA"/>
</dbReference>
<dbReference type="Pfam" id="PF01545">
    <property type="entry name" value="Cation_efflux"/>
    <property type="match status" value="1"/>
</dbReference>
<feature type="transmembrane region" description="Helical" evidence="6">
    <location>
        <begin position="193"/>
        <end position="214"/>
    </location>
</feature>
<comment type="subcellular location">
    <subcellularLocation>
        <location evidence="1">Membrane</location>
        <topology evidence="1">Multi-pass membrane protein</topology>
    </subcellularLocation>
</comment>
<accession>A0A9P1J263</accession>
<sequence>MDEEAERQTLGLKNIKKNKWMKLTFAIFAITNVANFSLVVIKTAAAYLSGSFSIGTSAIESFGDVFVSCIILTQYVLDKKVKTTSYPRGKVSETTTNLVSAIVMITLATVNWVLSAEALVTGSLKPEFGFIQILVIIVNIVVKILLFFLCNLKKDNYQVYVLMRDQLTDVVTNSVALVAVFFSHYFWIPSDFVGSQIIYAVILTNWLPVVYSSWFDIQGAIGAKTDYERVEKVVSENLNRIEKFSGLLIYHLGNKIIVEVFADITSPADQIILTDLIDELEDVHKSYIIPAEKSIGNSAVKLVELELLN</sequence>
<dbReference type="AlphaFoldDB" id="A0A9P1J263"/>
<keyword evidence="4 6" id="KW-1133">Transmembrane helix</keyword>
<evidence type="ECO:0000256" key="4">
    <source>
        <dbReference type="ARBA" id="ARBA00022989"/>
    </source>
</evidence>
<feature type="transmembrane region" description="Helical" evidence="6">
    <location>
        <begin position="98"/>
        <end position="116"/>
    </location>
</feature>
<keyword evidence="5 6" id="KW-0472">Membrane</keyword>
<dbReference type="Gene3D" id="1.20.1510.10">
    <property type="entry name" value="Cation efflux protein transmembrane domain"/>
    <property type="match status" value="1"/>
</dbReference>
<dbReference type="InterPro" id="IPR050291">
    <property type="entry name" value="CDF_Transporter"/>
</dbReference>
<dbReference type="SUPFAM" id="SSF161111">
    <property type="entry name" value="Cation efflux protein transmembrane domain-like"/>
    <property type="match status" value="1"/>
</dbReference>
<keyword evidence="9" id="KW-1185">Reference proteome</keyword>
<feature type="transmembrane region" description="Helical" evidence="6">
    <location>
        <begin position="23"/>
        <end position="48"/>
    </location>
</feature>
<evidence type="ECO:0000259" key="7">
    <source>
        <dbReference type="Pfam" id="PF01545"/>
    </source>
</evidence>
<dbReference type="Proteomes" id="UP001152747">
    <property type="component" value="Unassembled WGS sequence"/>
</dbReference>
<evidence type="ECO:0000256" key="6">
    <source>
        <dbReference type="SAM" id="Phobius"/>
    </source>
</evidence>
<reference evidence="8" key="1">
    <citation type="submission" date="2022-11" db="EMBL/GenBank/DDBJ databases">
        <authorList>
            <person name="Kikuchi T."/>
        </authorList>
    </citation>
    <scope>NUCLEOTIDE SEQUENCE</scope>
    <source>
        <strain evidence="8">PS1010</strain>
    </source>
</reference>
<dbReference type="OrthoDB" id="78296at2759"/>
<gene>
    <name evidence="8" type="ORF">CAMP_LOCUS17544</name>
</gene>
<keyword evidence="2" id="KW-0813">Transport</keyword>
<feature type="transmembrane region" description="Helical" evidence="6">
    <location>
        <begin position="54"/>
        <end position="77"/>
    </location>
</feature>
<evidence type="ECO:0000313" key="9">
    <source>
        <dbReference type="Proteomes" id="UP001152747"/>
    </source>
</evidence>
<evidence type="ECO:0000256" key="3">
    <source>
        <dbReference type="ARBA" id="ARBA00022692"/>
    </source>
</evidence>